<feature type="compositionally biased region" description="Polar residues" evidence="1">
    <location>
        <begin position="175"/>
        <end position="194"/>
    </location>
</feature>
<keyword evidence="2" id="KW-0812">Transmembrane</keyword>
<dbReference type="AlphaFoldDB" id="A0AAD1VU37"/>
<feature type="compositionally biased region" description="Pro residues" evidence="1">
    <location>
        <begin position="247"/>
        <end position="259"/>
    </location>
</feature>
<dbReference type="InterPro" id="IPR042465">
    <property type="entry name" value="XXLT1"/>
</dbReference>
<proteinExistence type="predicted"/>
<evidence type="ECO:0000256" key="2">
    <source>
        <dbReference type="SAM" id="Phobius"/>
    </source>
</evidence>
<keyword evidence="4" id="KW-1185">Reference proteome</keyword>
<evidence type="ECO:0000256" key="1">
    <source>
        <dbReference type="SAM" id="MobiDB-lite"/>
    </source>
</evidence>
<feature type="region of interest" description="Disordered" evidence="1">
    <location>
        <begin position="159"/>
        <end position="259"/>
    </location>
</feature>
<dbReference type="Proteomes" id="UP001295444">
    <property type="component" value="Chromosome 02"/>
</dbReference>
<dbReference type="EMBL" id="OW240913">
    <property type="protein sequence ID" value="CAH2247869.1"/>
    <property type="molecule type" value="Genomic_DNA"/>
</dbReference>
<feature type="compositionally biased region" description="Basic and acidic residues" evidence="1">
    <location>
        <begin position="198"/>
        <end position="207"/>
    </location>
</feature>
<feature type="compositionally biased region" description="Basic and acidic residues" evidence="1">
    <location>
        <begin position="237"/>
        <end position="246"/>
    </location>
</feature>
<reference evidence="3" key="1">
    <citation type="submission" date="2022-03" db="EMBL/GenBank/DDBJ databases">
        <authorList>
            <person name="Alioto T."/>
            <person name="Alioto T."/>
            <person name="Gomez Garrido J."/>
        </authorList>
    </citation>
    <scope>NUCLEOTIDE SEQUENCE</scope>
</reference>
<feature type="compositionally biased region" description="Low complexity" evidence="1">
    <location>
        <begin position="211"/>
        <end position="227"/>
    </location>
</feature>
<name>A0AAD1VU37_PELCU</name>
<evidence type="ECO:0000313" key="3">
    <source>
        <dbReference type="EMBL" id="CAH2247869.1"/>
    </source>
</evidence>
<dbReference type="GO" id="GO:0016266">
    <property type="term" value="P:protein O-linked glycosylation via N-acetyl-galactosamine"/>
    <property type="evidence" value="ECO:0007669"/>
    <property type="project" value="TreeGrafter"/>
</dbReference>
<dbReference type="GO" id="GO:0140560">
    <property type="term" value="F:xylosyl alpha-1,3-xylosyltransferase activity"/>
    <property type="evidence" value="ECO:0007669"/>
    <property type="project" value="TreeGrafter"/>
</dbReference>
<sequence length="259" mass="28745">MNHWQLMGRIISMRSYQVVLLVAATLAVFGFYYLGSEKENFSSTTRRIKESRASQSTILDMDLALSSSELKLSEGKSKNLENRGVQDYHLLMMFTKVHSNPELRDKFQVALRSLVRYGKFENNEVLSLHFVADEPSKEIGKAVMRDLLQGASFKYKVPVRTTSRSPVLSRRDSPLQGSVQQNSQTGQRNSTSNIEPRLLWERVEKLVPRPGSGSSSGSSNSGSQAGSHPGSQSGSGERFREDEPRDLPPLFPAGAPLPG</sequence>
<keyword evidence="2" id="KW-0472">Membrane</keyword>
<gene>
    <name evidence="3" type="ORF">PECUL_23A030589</name>
</gene>
<protein>
    <submittedName>
        <fullName evidence="3">Xyloside xylosyltransferase 1</fullName>
    </submittedName>
</protein>
<keyword evidence="2" id="KW-1133">Transmembrane helix</keyword>
<accession>A0AAD1VU37</accession>
<feature type="transmembrane region" description="Helical" evidence="2">
    <location>
        <begin position="16"/>
        <end position="35"/>
    </location>
</feature>
<dbReference type="GO" id="GO:0005789">
    <property type="term" value="C:endoplasmic reticulum membrane"/>
    <property type="evidence" value="ECO:0007669"/>
    <property type="project" value="TreeGrafter"/>
</dbReference>
<dbReference type="PANTHER" id="PTHR46612">
    <property type="entry name" value="XYLOSIDE XYLOSYLTRANSFERASE 1"/>
    <property type="match status" value="1"/>
</dbReference>
<dbReference type="PANTHER" id="PTHR46612:SF1">
    <property type="entry name" value="XYLOSIDE XYLOSYLTRANSFERASE 1"/>
    <property type="match status" value="1"/>
</dbReference>
<organism evidence="3 4">
    <name type="scientific">Pelobates cultripes</name>
    <name type="common">Western spadefoot toad</name>
    <dbReference type="NCBI Taxonomy" id="61616"/>
    <lineage>
        <taxon>Eukaryota</taxon>
        <taxon>Metazoa</taxon>
        <taxon>Chordata</taxon>
        <taxon>Craniata</taxon>
        <taxon>Vertebrata</taxon>
        <taxon>Euteleostomi</taxon>
        <taxon>Amphibia</taxon>
        <taxon>Batrachia</taxon>
        <taxon>Anura</taxon>
        <taxon>Pelobatoidea</taxon>
        <taxon>Pelobatidae</taxon>
        <taxon>Pelobates</taxon>
    </lineage>
</organism>
<evidence type="ECO:0000313" key="4">
    <source>
        <dbReference type="Proteomes" id="UP001295444"/>
    </source>
</evidence>